<dbReference type="Proteomes" id="UP001306592">
    <property type="component" value="Unassembled WGS sequence"/>
</dbReference>
<dbReference type="RefSeq" id="WP_336203435.1">
    <property type="nucleotide sequence ID" value="NZ_JBANEI010000013.1"/>
</dbReference>
<protein>
    <submittedName>
        <fullName evidence="1">Uncharacterized protein</fullName>
    </submittedName>
</protein>
<accession>A0ABU8DLA4</accession>
<sequence length="276" mass="31810">MDFFKIKNTDSLLRDYYQLSEAAKLIGCDKKDILWYACHKNIELCMEFDDGKYDVSSGLSAGVDNNELNLSINNLPKDNDGYFILSESCSLRVDLNDINLDSDDLLICNMKGYFALSNDYKNVLLKYEGQPDEWPDYFIPSGKSNLDFPVELYPNYGERDNYLLLSTLWITKKQIDAFLKAVAEDKKPKKVVKNYQPQSDAQKQKHAVPRAEILMAVISLFHRDMRLRRESPAAVTEQLFLHAQEFWPEKGEPPLSYDTVVTLLRSCMKKEGLTFI</sequence>
<evidence type="ECO:0000313" key="2">
    <source>
        <dbReference type="Proteomes" id="UP001306592"/>
    </source>
</evidence>
<name>A0ABU8DLA4_ERWAP</name>
<organism evidence="1 2">
    <name type="scientific">Erwinia aphidicola</name>
    <dbReference type="NCBI Taxonomy" id="68334"/>
    <lineage>
        <taxon>Bacteria</taxon>
        <taxon>Pseudomonadati</taxon>
        <taxon>Pseudomonadota</taxon>
        <taxon>Gammaproteobacteria</taxon>
        <taxon>Enterobacterales</taxon>
        <taxon>Erwiniaceae</taxon>
        <taxon>Erwinia</taxon>
    </lineage>
</organism>
<evidence type="ECO:0000313" key="1">
    <source>
        <dbReference type="EMBL" id="MEI2683289.1"/>
    </source>
</evidence>
<reference evidence="1 2" key="1">
    <citation type="submission" date="2024-02" db="EMBL/GenBank/DDBJ databases">
        <title>First report Erwinia aphidicola in onion in Chile.</title>
        <authorList>
            <person name="Valenzuela M."/>
            <person name="Pena M."/>
            <person name="Dutta B."/>
        </authorList>
    </citation>
    <scope>NUCLEOTIDE SEQUENCE [LARGE SCALE GENOMIC DNA]</scope>
    <source>
        <strain evidence="1 2">QCJ3A</strain>
    </source>
</reference>
<keyword evidence="2" id="KW-1185">Reference proteome</keyword>
<comment type="caution">
    <text evidence="1">The sequence shown here is derived from an EMBL/GenBank/DDBJ whole genome shotgun (WGS) entry which is preliminary data.</text>
</comment>
<dbReference type="EMBL" id="JBANEI010000013">
    <property type="protein sequence ID" value="MEI2683289.1"/>
    <property type="molecule type" value="Genomic_DNA"/>
</dbReference>
<gene>
    <name evidence="1" type="ORF">V8N49_16700</name>
</gene>
<proteinExistence type="predicted"/>